<dbReference type="Pfam" id="PF03928">
    <property type="entry name" value="HbpS-like"/>
    <property type="match status" value="1"/>
</dbReference>
<dbReference type="AlphaFoldDB" id="A0A1W1VVN7"/>
<keyword evidence="2" id="KW-1185">Reference proteome</keyword>
<dbReference type="EMBL" id="FWWU01000011">
    <property type="protein sequence ID" value="SMB97408.1"/>
    <property type="molecule type" value="Genomic_DNA"/>
</dbReference>
<dbReference type="PANTHER" id="PTHR34309:SF10">
    <property type="entry name" value="SLR1406 PROTEIN"/>
    <property type="match status" value="1"/>
</dbReference>
<dbReference type="SUPFAM" id="SSF143744">
    <property type="entry name" value="GlcG-like"/>
    <property type="match status" value="1"/>
</dbReference>
<proteinExistence type="predicted"/>
<dbReference type="InterPro" id="IPR038084">
    <property type="entry name" value="PduO/GlcC-like_sf"/>
</dbReference>
<dbReference type="OrthoDB" id="9778896at2"/>
<accession>A0A1W1VVN7</accession>
<evidence type="ECO:0000313" key="1">
    <source>
        <dbReference type="EMBL" id="SMB97408.1"/>
    </source>
</evidence>
<sequence>MRTPPLTLAQACTIIDAALAHARRDGLAPLVVVVLDAGGHLIACKREDGAGFARLDLAHGKAWGALGMGFGSRELAERAEQFPTFFAALATTSRGRMVPSPGGVLIVAADQSCVGAVGVSGDAGDHDEACAITGIEAIGLRASPGVLEG</sequence>
<protein>
    <submittedName>
        <fullName evidence="1">Uncharacterized conserved protein GlcG, DUF336 family</fullName>
    </submittedName>
</protein>
<dbReference type="Gene3D" id="3.30.450.150">
    <property type="entry name" value="Haem-degrading domain"/>
    <property type="match status" value="1"/>
</dbReference>
<evidence type="ECO:0000313" key="2">
    <source>
        <dbReference type="Proteomes" id="UP000192582"/>
    </source>
</evidence>
<dbReference type="PANTHER" id="PTHR34309">
    <property type="entry name" value="SLR1406 PROTEIN"/>
    <property type="match status" value="1"/>
</dbReference>
<name>A0A1W1VVN7_9DEIO</name>
<dbReference type="Proteomes" id="UP000192582">
    <property type="component" value="Unassembled WGS sequence"/>
</dbReference>
<dbReference type="STRING" id="695939.SAMN00790413_05928"/>
<reference evidence="1 2" key="1">
    <citation type="submission" date="2017-04" db="EMBL/GenBank/DDBJ databases">
        <authorList>
            <person name="Afonso C.L."/>
            <person name="Miller P.J."/>
            <person name="Scott M.A."/>
            <person name="Spackman E."/>
            <person name="Goraichik I."/>
            <person name="Dimitrov K.M."/>
            <person name="Suarez D.L."/>
            <person name="Swayne D.E."/>
        </authorList>
    </citation>
    <scope>NUCLEOTIDE SEQUENCE [LARGE SCALE GENOMIC DNA]</scope>
    <source>
        <strain evidence="1 2">KR-140</strain>
    </source>
</reference>
<dbReference type="InterPro" id="IPR005624">
    <property type="entry name" value="PduO/GlcC-like"/>
</dbReference>
<gene>
    <name evidence="1" type="ORF">SAMN00790413_05928</name>
</gene>
<dbReference type="RefSeq" id="WP_084051289.1">
    <property type="nucleotide sequence ID" value="NZ_FWWU01000011.1"/>
</dbReference>
<dbReference type="InterPro" id="IPR052517">
    <property type="entry name" value="GlcG_carb_metab_protein"/>
</dbReference>
<organism evidence="1 2">
    <name type="scientific">Deinococcus hopiensis KR-140</name>
    <dbReference type="NCBI Taxonomy" id="695939"/>
    <lineage>
        <taxon>Bacteria</taxon>
        <taxon>Thermotogati</taxon>
        <taxon>Deinococcota</taxon>
        <taxon>Deinococci</taxon>
        <taxon>Deinococcales</taxon>
        <taxon>Deinococcaceae</taxon>
        <taxon>Deinococcus</taxon>
    </lineage>
</organism>